<dbReference type="EMBL" id="JANJYJ010000002">
    <property type="protein sequence ID" value="KAK3227907.1"/>
    <property type="molecule type" value="Genomic_DNA"/>
</dbReference>
<dbReference type="AlphaFoldDB" id="A0AAE0B250"/>
<name>A0AAE0B250_9ROSI</name>
<evidence type="ECO:0000313" key="2">
    <source>
        <dbReference type="EMBL" id="KAK3227907.1"/>
    </source>
</evidence>
<protein>
    <submittedName>
        <fullName evidence="2">Uncharacterized protein</fullName>
    </submittedName>
</protein>
<feature type="compositionally biased region" description="Low complexity" evidence="1">
    <location>
        <begin position="20"/>
        <end position="40"/>
    </location>
</feature>
<feature type="compositionally biased region" description="Polar residues" evidence="1">
    <location>
        <begin position="103"/>
        <end position="123"/>
    </location>
</feature>
<sequence>MRGSLSGRAYSAALSQFMIQQPTQQAQPARAQPNPTSSLPSVPPGLQPSVPPGLPSVPPGLQPSVPPGLPSVPPGLQPSVPPGLPSVPPGLQPSVPPGLQAFLENSRSAHVPQPQNNPNTEPANMNGGSGTLSDRSLGTR</sequence>
<evidence type="ECO:0000313" key="3">
    <source>
        <dbReference type="Proteomes" id="UP001281410"/>
    </source>
</evidence>
<accession>A0AAE0B250</accession>
<reference evidence="2" key="1">
    <citation type="journal article" date="2023" name="Plant J.">
        <title>Genome sequences and population genomics provide insights into the demographic history, inbreeding, and mutation load of two 'living fossil' tree species of Dipteronia.</title>
        <authorList>
            <person name="Feng Y."/>
            <person name="Comes H.P."/>
            <person name="Chen J."/>
            <person name="Zhu S."/>
            <person name="Lu R."/>
            <person name="Zhang X."/>
            <person name="Li P."/>
            <person name="Qiu J."/>
            <person name="Olsen K.M."/>
            <person name="Qiu Y."/>
        </authorList>
    </citation>
    <scope>NUCLEOTIDE SEQUENCE</scope>
    <source>
        <strain evidence="2">NBL</strain>
    </source>
</reference>
<feature type="compositionally biased region" description="Pro residues" evidence="1">
    <location>
        <begin position="41"/>
        <end position="96"/>
    </location>
</feature>
<gene>
    <name evidence="2" type="ORF">Dsin_007769</name>
</gene>
<dbReference type="Proteomes" id="UP001281410">
    <property type="component" value="Unassembled WGS sequence"/>
</dbReference>
<proteinExistence type="predicted"/>
<evidence type="ECO:0000256" key="1">
    <source>
        <dbReference type="SAM" id="MobiDB-lite"/>
    </source>
</evidence>
<feature type="compositionally biased region" description="Polar residues" evidence="1">
    <location>
        <begin position="131"/>
        <end position="140"/>
    </location>
</feature>
<feature type="region of interest" description="Disordered" evidence="1">
    <location>
        <begin position="16"/>
        <end position="140"/>
    </location>
</feature>
<comment type="caution">
    <text evidence="2">The sequence shown here is derived from an EMBL/GenBank/DDBJ whole genome shotgun (WGS) entry which is preliminary data.</text>
</comment>
<organism evidence="2 3">
    <name type="scientific">Dipteronia sinensis</name>
    <dbReference type="NCBI Taxonomy" id="43782"/>
    <lineage>
        <taxon>Eukaryota</taxon>
        <taxon>Viridiplantae</taxon>
        <taxon>Streptophyta</taxon>
        <taxon>Embryophyta</taxon>
        <taxon>Tracheophyta</taxon>
        <taxon>Spermatophyta</taxon>
        <taxon>Magnoliopsida</taxon>
        <taxon>eudicotyledons</taxon>
        <taxon>Gunneridae</taxon>
        <taxon>Pentapetalae</taxon>
        <taxon>rosids</taxon>
        <taxon>malvids</taxon>
        <taxon>Sapindales</taxon>
        <taxon>Sapindaceae</taxon>
        <taxon>Hippocastanoideae</taxon>
        <taxon>Acereae</taxon>
        <taxon>Dipteronia</taxon>
    </lineage>
</organism>
<keyword evidence="3" id="KW-1185">Reference proteome</keyword>